<keyword evidence="9 13" id="KW-1133">Transmembrane helix</keyword>
<accession>A0ABD6C6R3</accession>
<gene>
    <name evidence="16" type="ORF">ACFR9U_03110</name>
</gene>
<keyword evidence="3" id="KW-0813">Transport</keyword>
<dbReference type="Gene3D" id="3.30.70.1450">
    <property type="entry name" value="Regulator of K+ conductance, C-terminal domain"/>
    <property type="match status" value="1"/>
</dbReference>
<dbReference type="InterPro" id="IPR036721">
    <property type="entry name" value="RCK_C_sf"/>
</dbReference>
<dbReference type="EMBL" id="JBHUDJ010000001">
    <property type="protein sequence ID" value="MFD1585958.1"/>
    <property type="molecule type" value="Genomic_DNA"/>
</dbReference>
<dbReference type="Proteomes" id="UP001597119">
    <property type="component" value="Unassembled WGS sequence"/>
</dbReference>
<evidence type="ECO:0000256" key="6">
    <source>
        <dbReference type="ARBA" id="ARBA00022538"/>
    </source>
</evidence>
<dbReference type="SUPFAM" id="SSF51735">
    <property type="entry name" value="NAD(P)-binding Rossmann-fold domains"/>
    <property type="match status" value="1"/>
</dbReference>
<keyword evidence="5" id="KW-1003">Cell membrane</keyword>
<keyword evidence="7 13" id="KW-0812">Transmembrane</keyword>
<evidence type="ECO:0000256" key="2">
    <source>
        <dbReference type="ARBA" id="ARBA00004651"/>
    </source>
</evidence>
<dbReference type="SUPFAM" id="SSF116726">
    <property type="entry name" value="TrkA C-terminal domain-like"/>
    <property type="match status" value="1"/>
</dbReference>
<evidence type="ECO:0000259" key="15">
    <source>
        <dbReference type="PROSITE" id="PS51202"/>
    </source>
</evidence>
<feature type="transmembrane region" description="Helical" evidence="13">
    <location>
        <begin position="300"/>
        <end position="323"/>
    </location>
</feature>
<evidence type="ECO:0000256" key="8">
    <source>
        <dbReference type="ARBA" id="ARBA00022958"/>
    </source>
</evidence>
<dbReference type="GO" id="GO:0005886">
    <property type="term" value="C:plasma membrane"/>
    <property type="evidence" value="ECO:0007669"/>
    <property type="project" value="UniProtKB-SubCell"/>
</dbReference>
<dbReference type="Pfam" id="PF02254">
    <property type="entry name" value="TrkA_N"/>
    <property type="match status" value="1"/>
</dbReference>
<dbReference type="GO" id="GO:0006813">
    <property type="term" value="P:potassium ion transport"/>
    <property type="evidence" value="ECO:0007669"/>
    <property type="project" value="UniProtKB-KW"/>
</dbReference>
<comment type="caution">
    <text evidence="16">The sequence shown here is derived from an EMBL/GenBank/DDBJ whole genome shotgun (WGS) entry which is preliminary data.</text>
</comment>
<feature type="domain" description="RCK N-terminal" evidence="14">
    <location>
        <begin position="436"/>
        <end position="555"/>
    </location>
</feature>
<evidence type="ECO:0000256" key="12">
    <source>
        <dbReference type="ARBA" id="ARBA00023136"/>
    </source>
</evidence>
<keyword evidence="12 13" id="KW-0472">Membrane</keyword>
<dbReference type="InterPro" id="IPR036291">
    <property type="entry name" value="NAD(P)-bd_dom_sf"/>
</dbReference>
<reference evidence="16 17" key="1">
    <citation type="journal article" date="2019" name="Int. J. Syst. Evol. Microbiol.">
        <title>The Global Catalogue of Microorganisms (GCM) 10K type strain sequencing project: providing services to taxonomists for standard genome sequencing and annotation.</title>
        <authorList>
            <consortium name="The Broad Institute Genomics Platform"/>
            <consortium name="The Broad Institute Genome Sequencing Center for Infectious Disease"/>
            <person name="Wu L."/>
            <person name="Ma J."/>
        </authorList>
    </citation>
    <scope>NUCLEOTIDE SEQUENCE [LARGE SCALE GENOMIC DNA]</scope>
    <source>
        <strain evidence="16 17">CGMCC 1.12125</strain>
    </source>
</reference>
<dbReference type="RefSeq" id="WP_247376795.1">
    <property type="nucleotide sequence ID" value="NZ_JALLGV010000003.1"/>
</dbReference>
<keyword evidence="11" id="KW-0406">Ion transport</keyword>
<feature type="transmembrane region" description="Helical" evidence="13">
    <location>
        <begin position="119"/>
        <end position="144"/>
    </location>
</feature>
<keyword evidence="10" id="KW-0520">NAD</keyword>
<evidence type="ECO:0000256" key="7">
    <source>
        <dbReference type="ARBA" id="ARBA00022692"/>
    </source>
</evidence>
<dbReference type="Pfam" id="PF00999">
    <property type="entry name" value="Na_H_Exchanger"/>
    <property type="match status" value="1"/>
</dbReference>
<feature type="transmembrane region" description="Helical" evidence="13">
    <location>
        <begin position="32"/>
        <end position="51"/>
    </location>
</feature>
<dbReference type="InterPro" id="IPR006153">
    <property type="entry name" value="Cation/H_exchanger_TM"/>
</dbReference>
<dbReference type="Pfam" id="PF02080">
    <property type="entry name" value="TrkA_C"/>
    <property type="match status" value="1"/>
</dbReference>
<dbReference type="PANTHER" id="PTHR32507:SF0">
    <property type="entry name" value="NA(+)_H(+) ANTIPORTER 2-RELATED"/>
    <property type="match status" value="1"/>
</dbReference>
<feature type="transmembrane region" description="Helical" evidence="13">
    <location>
        <begin position="57"/>
        <end position="78"/>
    </location>
</feature>
<dbReference type="InterPro" id="IPR003148">
    <property type="entry name" value="RCK_N"/>
</dbReference>
<keyword evidence="6" id="KW-0633">Potassium transport</keyword>
<evidence type="ECO:0000313" key="16">
    <source>
        <dbReference type="EMBL" id="MFD1585958.1"/>
    </source>
</evidence>
<feature type="domain" description="RCK C-terminal" evidence="15">
    <location>
        <begin position="572"/>
        <end position="653"/>
    </location>
</feature>
<dbReference type="Gene3D" id="3.40.50.720">
    <property type="entry name" value="NAD(P)-binding Rossmann-like Domain"/>
    <property type="match status" value="1"/>
</dbReference>
<keyword evidence="17" id="KW-1185">Reference proteome</keyword>
<keyword evidence="4" id="KW-0050">Antiport</keyword>
<feature type="transmembrane region" description="Helical" evidence="13">
    <location>
        <begin position="6"/>
        <end position="25"/>
    </location>
</feature>
<evidence type="ECO:0000259" key="14">
    <source>
        <dbReference type="PROSITE" id="PS51201"/>
    </source>
</evidence>
<comment type="function">
    <text evidence="1">Part of a potassium transport system.</text>
</comment>
<dbReference type="InterPro" id="IPR006037">
    <property type="entry name" value="RCK_C"/>
</dbReference>
<evidence type="ECO:0000256" key="4">
    <source>
        <dbReference type="ARBA" id="ARBA00022449"/>
    </source>
</evidence>
<proteinExistence type="predicted"/>
<evidence type="ECO:0000256" key="3">
    <source>
        <dbReference type="ARBA" id="ARBA00022448"/>
    </source>
</evidence>
<dbReference type="PROSITE" id="PS51202">
    <property type="entry name" value="RCK_C"/>
    <property type="match status" value="1"/>
</dbReference>
<evidence type="ECO:0000256" key="1">
    <source>
        <dbReference type="ARBA" id="ARBA00003660"/>
    </source>
</evidence>
<sequence>MAGGEIIPLVAAIIGIGVGAQLLSARFRVPSIIFLLTAGVALGPEGLGLVTRESFGAALPAIVGLSVAIIVFEGAFHLRIGRIKEAPSATLRLVTLGAAIALVGTAVAIRFALGQPWDMSFLIGALLVATGPTVITPILEVVPVRDRVATALETEGIINDVSAAIIAVVVFEVVVLSDEAGEAFVRAFAERLGIGLLVGFVVAALVYYLLRYVDLSPGNAPQNARLLVLAGALVAFAAADTIASEAGVAAAATAGLLLGNADVPYEDEITAFKGDITLLVLSVVFIALAALLEFEDLLQLGLPGIAVVAAVMLVIRPLLVFLSTRGDRFRTNEKLFMSFVGPRGIIPASVATLFAVELQSEAAHLREQAAETAGTSVGQVCTGTATGEAAQLCADAATFDGQAQVLVGTVFLVIFATVAFEGGLARYIAEYLEVIPMRVIIVGGGKVGRALAERLEDRGENVVIVEEVEDTVEKTRNQGYTVVWGDGTDTDVLREAGAGNARTVIAATGDDDANLLIAQLSDSKFDVETVIARANNPDNVEAFEDLGVRTISSAMATAWAIDNQIERPALAHWMTDVGRVGDVQEVEITTEAFANRPVREVGPELPEDCLIALVCRDGDVDVPEADMELQVGDRITLLGRRESVREAMKMVNPT</sequence>
<protein>
    <submittedName>
        <fullName evidence="16">Cation:proton antiporter</fullName>
    </submittedName>
</protein>
<dbReference type="PANTHER" id="PTHR32507">
    <property type="entry name" value="NA(+)/H(+) ANTIPORTER 1"/>
    <property type="match status" value="1"/>
</dbReference>
<evidence type="ECO:0000256" key="5">
    <source>
        <dbReference type="ARBA" id="ARBA00022475"/>
    </source>
</evidence>
<evidence type="ECO:0000313" key="17">
    <source>
        <dbReference type="Proteomes" id="UP001597119"/>
    </source>
</evidence>
<dbReference type="InterPro" id="IPR006036">
    <property type="entry name" value="K_uptake_TrkA"/>
</dbReference>
<name>A0ABD6C6R3_9EURY</name>
<dbReference type="PRINTS" id="PR00335">
    <property type="entry name" value="KUPTAKETRKA"/>
</dbReference>
<dbReference type="AlphaFoldDB" id="A0ABD6C6R3"/>
<dbReference type="PROSITE" id="PS51201">
    <property type="entry name" value="RCK_N"/>
    <property type="match status" value="1"/>
</dbReference>
<organism evidence="16 17">
    <name type="scientific">Halorientalis brevis</name>
    <dbReference type="NCBI Taxonomy" id="1126241"/>
    <lineage>
        <taxon>Archaea</taxon>
        <taxon>Methanobacteriati</taxon>
        <taxon>Methanobacteriota</taxon>
        <taxon>Stenosarchaea group</taxon>
        <taxon>Halobacteria</taxon>
        <taxon>Halobacteriales</taxon>
        <taxon>Haloarculaceae</taxon>
        <taxon>Halorientalis</taxon>
    </lineage>
</organism>
<evidence type="ECO:0000256" key="10">
    <source>
        <dbReference type="ARBA" id="ARBA00023027"/>
    </source>
</evidence>
<feature type="transmembrane region" description="Helical" evidence="13">
    <location>
        <begin position="222"/>
        <end position="239"/>
    </location>
</feature>
<feature type="transmembrane region" description="Helical" evidence="13">
    <location>
        <begin position="405"/>
        <end position="428"/>
    </location>
</feature>
<dbReference type="Gene3D" id="1.20.1530.20">
    <property type="match status" value="1"/>
</dbReference>
<evidence type="ECO:0000256" key="9">
    <source>
        <dbReference type="ARBA" id="ARBA00022989"/>
    </source>
</evidence>
<evidence type="ECO:0000256" key="13">
    <source>
        <dbReference type="SAM" id="Phobius"/>
    </source>
</evidence>
<comment type="subcellular location">
    <subcellularLocation>
        <location evidence="2">Cell membrane</location>
        <topology evidence="2">Multi-pass membrane protein</topology>
    </subcellularLocation>
</comment>
<feature type="transmembrane region" description="Helical" evidence="13">
    <location>
        <begin position="156"/>
        <end position="176"/>
    </location>
</feature>
<keyword evidence="8" id="KW-0630">Potassium</keyword>
<dbReference type="InterPro" id="IPR038770">
    <property type="entry name" value="Na+/solute_symporter_sf"/>
</dbReference>
<dbReference type="GO" id="GO:0015297">
    <property type="term" value="F:antiporter activity"/>
    <property type="evidence" value="ECO:0007669"/>
    <property type="project" value="UniProtKB-KW"/>
</dbReference>
<feature type="transmembrane region" description="Helical" evidence="13">
    <location>
        <begin position="90"/>
        <end position="113"/>
    </location>
</feature>
<feature type="transmembrane region" description="Helical" evidence="13">
    <location>
        <begin position="188"/>
        <end position="210"/>
    </location>
</feature>
<evidence type="ECO:0000256" key="11">
    <source>
        <dbReference type="ARBA" id="ARBA00023065"/>
    </source>
</evidence>